<accession>A0A077NQ28</accession>
<comment type="caution">
    <text evidence="1">The sequence shown here is derived from an EMBL/GenBank/DDBJ whole genome shotgun (WGS) entry which is preliminary data.</text>
</comment>
<evidence type="ECO:0000313" key="2">
    <source>
        <dbReference type="Proteomes" id="UP000028487"/>
    </source>
</evidence>
<sequence length="49" mass="5767">MNIMNFLETIRHDANILQFTQSPKYTYQFYAIASKQNHKKSGTITKICQ</sequence>
<gene>
    <name evidence="1" type="ORF">XBFM1_1740007</name>
</gene>
<evidence type="ECO:0000313" key="1">
    <source>
        <dbReference type="EMBL" id="CDH00644.1"/>
    </source>
</evidence>
<dbReference type="EMBL" id="CBSV010000084">
    <property type="protein sequence ID" value="CDH00644.1"/>
    <property type="molecule type" value="Genomic_DNA"/>
</dbReference>
<name>A0A077NQ28_XENBV</name>
<protein>
    <submittedName>
        <fullName evidence="1">Uncharacterized protein</fullName>
    </submittedName>
</protein>
<reference evidence="1" key="1">
    <citation type="submission" date="2013-07" db="EMBL/GenBank/DDBJ databases">
        <title>Sub-species coevolution in mutualistic symbiosis.</title>
        <authorList>
            <person name="Murfin K."/>
            <person name="Klassen J."/>
            <person name="Lee M."/>
            <person name="Forst S."/>
            <person name="Stock P."/>
            <person name="Goodrich-Blair H."/>
        </authorList>
    </citation>
    <scope>NUCLEOTIDE SEQUENCE [LARGE SCALE GENOMIC DNA]</scope>
    <source>
        <strain evidence="1">Feltiae Moldova</strain>
    </source>
</reference>
<organism evidence="1 2">
    <name type="scientific">Xenorhabdus bovienii str. feltiae Moldova</name>
    <dbReference type="NCBI Taxonomy" id="1398200"/>
    <lineage>
        <taxon>Bacteria</taxon>
        <taxon>Pseudomonadati</taxon>
        <taxon>Pseudomonadota</taxon>
        <taxon>Gammaproteobacteria</taxon>
        <taxon>Enterobacterales</taxon>
        <taxon>Morganellaceae</taxon>
        <taxon>Xenorhabdus</taxon>
    </lineage>
</organism>
<dbReference type="Proteomes" id="UP000028487">
    <property type="component" value="Unassembled WGS sequence"/>
</dbReference>
<proteinExistence type="predicted"/>
<dbReference type="HOGENOM" id="CLU_3190760_0_0_6"/>
<dbReference type="AlphaFoldDB" id="A0A077NQ28"/>